<dbReference type="EMBL" id="JARKIE010000101">
    <property type="protein sequence ID" value="KAJ7685898.1"/>
    <property type="molecule type" value="Genomic_DNA"/>
</dbReference>
<accession>A0AAD7D910</accession>
<evidence type="ECO:0000313" key="1">
    <source>
        <dbReference type="EMBL" id="KAJ7685898.1"/>
    </source>
</evidence>
<name>A0AAD7D910_MYCRO</name>
<organism evidence="1 2">
    <name type="scientific">Mycena rosella</name>
    <name type="common">Pink bonnet</name>
    <name type="synonym">Agaricus rosellus</name>
    <dbReference type="NCBI Taxonomy" id="1033263"/>
    <lineage>
        <taxon>Eukaryota</taxon>
        <taxon>Fungi</taxon>
        <taxon>Dikarya</taxon>
        <taxon>Basidiomycota</taxon>
        <taxon>Agaricomycotina</taxon>
        <taxon>Agaricomycetes</taxon>
        <taxon>Agaricomycetidae</taxon>
        <taxon>Agaricales</taxon>
        <taxon>Marasmiineae</taxon>
        <taxon>Mycenaceae</taxon>
        <taxon>Mycena</taxon>
    </lineage>
</organism>
<protein>
    <submittedName>
        <fullName evidence="1">Uncharacterized protein</fullName>
    </submittedName>
</protein>
<keyword evidence="2" id="KW-1185">Reference proteome</keyword>
<proteinExistence type="predicted"/>
<gene>
    <name evidence="1" type="ORF">B0H17DRAFT_1137242</name>
</gene>
<dbReference type="Proteomes" id="UP001221757">
    <property type="component" value="Unassembled WGS sequence"/>
</dbReference>
<comment type="caution">
    <text evidence="1">The sequence shown here is derived from an EMBL/GenBank/DDBJ whole genome shotgun (WGS) entry which is preliminary data.</text>
</comment>
<reference evidence="1" key="1">
    <citation type="submission" date="2023-03" db="EMBL/GenBank/DDBJ databases">
        <title>Massive genome expansion in bonnet fungi (Mycena s.s.) driven by repeated elements and novel gene families across ecological guilds.</title>
        <authorList>
            <consortium name="Lawrence Berkeley National Laboratory"/>
            <person name="Harder C.B."/>
            <person name="Miyauchi S."/>
            <person name="Viragh M."/>
            <person name="Kuo A."/>
            <person name="Thoen E."/>
            <person name="Andreopoulos B."/>
            <person name="Lu D."/>
            <person name="Skrede I."/>
            <person name="Drula E."/>
            <person name="Henrissat B."/>
            <person name="Morin E."/>
            <person name="Kohler A."/>
            <person name="Barry K."/>
            <person name="LaButti K."/>
            <person name="Morin E."/>
            <person name="Salamov A."/>
            <person name="Lipzen A."/>
            <person name="Mereny Z."/>
            <person name="Hegedus B."/>
            <person name="Baldrian P."/>
            <person name="Stursova M."/>
            <person name="Weitz H."/>
            <person name="Taylor A."/>
            <person name="Grigoriev I.V."/>
            <person name="Nagy L.G."/>
            <person name="Martin F."/>
            <person name="Kauserud H."/>
        </authorList>
    </citation>
    <scope>NUCLEOTIDE SEQUENCE</scope>
    <source>
        <strain evidence="1">CBHHK067</strain>
    </source>
</reference>
<evidence type="ECO:0000313" key="2">
    <source>
        <dbReference type="Proteomes" id="UP001221757"/>
    </source>
</evidence>
<dbReference type="AlphaFoldDB" id="A0AAD7D910"/>
<sequence>MEYTERLRIDLAKDAYRATNSKDEFLQMTLWIERKEKIQHHDQYIKWRLKGCPRPPVVKNLHPGIVDKRTLLSNPTLTRAQLEQATNNIDLLFNSVPVFQRIKFAMSDPYGNDGPDDKIVDSIHVQPGRTLANGDSIPACFDTGPVNTGDGGKIGTHRYRITQVRIVFTIPLHVAKSISPPGIEPPKYLAYVEWFSPFTATPEPNHLMYKVSRTEKDGERMASVIPVQNICRSIHLCPKFGPAVPPEWKSSNVLEKCCKFFANHYQTGIYT</sequence>